<dbReference type="InterPro" id="IPR008271">
    <property type="entry name" value="Ser/Thr_kinase_AS"/>
</dbReference>
<dbReference type="GO" id="GO:0004674">
    <property type="term" value="F:protein serine/threonine kinase activity"/>
    <property type="evidence" value="ECO:0007669"/>
    <property type="project" value="UniProtKB-KW"/>
</dbReference>
<keyword evidence="3" id="KW-0808">Transferase</keyword>
<keyword evidence="5 8" id="KW-0418">Kinase</keyword>
<dbReference type="OrthoDB" id="4062651at2759"/>
<reference evidence="8" key="2">
    <citation type="journal article" date="2023" name="IMA Fungus">
        <title>Comparative genomic study of the Penicillium genus elucidates a diverse pangenome and 15 lateral gene transfer events.</title>
        <authorList>
            <person name="Petersen C."/>
            <person name="Sorensen T."/>
            <person name="Nielsen M.R."/>
            <person name="Sondergaard T.E."/>
            <person name="Sorensen J.L."/>
            <person name="Fitzpatrick D.A."/>
            <person name="Frisvad J.C."/>
            <person name="Nielsen K.L."/>
        </authorList>
    </citation>
    <scope>NUCLEOTIDE SEQUENCE</scope>
    <source>
        <strain evidence="8">IBT 19713</strain>
    </source>
</reference>
<evidence type="ECO:0000313" key="9">
    <source>
        <dbReference type="Proteomes" id="UP001150941"/>
    </source>
</evidence>
<protein>
    <submittedName>
        <fullName evidence="8">Map/microtubule affinity-regulating kinase</fullName>
    </submittedName>
</protein>
<proteinExistence type="inferred from homology"/>
<dbReference type="InterPro" id="IPR000719">
    <property type="entry name" value="Prot_kinase_dom"/>
</dbReference>
<comment type="caution">
    <text evidence="8">The sequence shown here is derived from an EMBL/GenBank/DDBJ whole genome shotgun (WGS) entry which is preliminary data.</text>
</comment>
<dbReference type="GO" id="GO:0035556">
    <property type="term" value="P:intracellular signal transduction"/>
    <property type="evidence" value="ECO:0007669"/>
    <property type="project" value="TreeGrafter"/>
</dbReference>
<name>A0A9W9NJT6_9EURO</name>
<dbReference type="GO" id="GO:0005737">
    <property type="term" value="C:cytoplasm"/>
    <property type="evidence" value="ECO:0007669"/>
    <property type="project" value="TreeGrafter"/>
</dbReference>
<evidence type="ECO:0000256" key="5">
    <source>
        <dbReference type="ARBA" id="ARBA00022777"/>
    </source>
</evidence>
<dbReference type="PROSITE" id="PS00108">
    <property type="entry name" value="PROTEIN_KINASE_ST"/>
    <property type="match status" value="1"/>
</dbReference>
<accession>A0A9W9NJT6</accession>
<evidence type="ECO:0000256" key="2">
    <source>
        <dbReference type="ARBA" id="ARBA00022527"/>
    </source>
</evidence>
<keyword evidence="4" id="KW-0547">Nucleotide-binding</keyword>
<dbReference type="RefSeq" id="XP_058326753.1">
    <property type="nucleotide sequence ID" value="XM_058478423.1"/>
</dbReference>
<dbReference type="SUPFAM" id="SSF56112">
    <property type="entry name" value="Protein kinase-like (PK-like)"/>
    <property type="match status" value="1"/>
</dbReference>
<dbReference type="PANTHER" id="PTHR24346">
    <property type="entry name" value="MAP/MICROTUBULE AFFINITY-REGULATING KINASE"/>
    <property type="match status" value="1"/>
</dbReference>
<evidence type="ECO:0000256" key="4">
    <source>
        <dbReference type="ARBA" id="ARBA00022741"/>
    </source>
</evidence>
<keyword evidence="9" id="KW-1185">Reference proteome</keyword>
<dbReference type="PROSITE" id="PS50011">
    <property type="entry name" value="PROTEIN_KINASE_DOM"/>
    <property type="match status" value="1"/>
</dbReference>
<dbReference type="Gene3D" id="1.10.510.10">
    <property type="entry name" value="Transferase(Phosphotransferase) domain 1"/>
    <property type="match status" value="1"/>
</dbReference>
<dbReference type="GeneID" id="83205726"/>
<reference evidence="8" key="1">
    <citation type="submission" date="2022-11" db="EMBL/GenBank/DDBJ databases">
        <authorList>
            <person name="Petersen C."/>
        </authorList>
    </citation>
    <scope>NUCLEOTIDE SEQUENCE</scope>
    <source>
        <strain evidence="8">IBT 19713</strain>
    </source>
</reference>
<dbReference type="AlphaFoldDB" id="A0A9W9NJT6"/>
<evidence type="ECO:0000259" key="7">
    <source>
        <dbReference type="PROSITE" id="PS50011"/>
    </source>
</evidence>
<dbReference type="InterPro" id="IPR011009">
    <property type="entry name" value="Kinase-like_dom_sf"/>
</dbReference>
<evidence type="ECO:0000256" key="1">
    <source>
        <dbReference type="ARBA" id="ARBA00010791"/>
    </source>
</evidence>
<evidence type="ECO:0000256" key="6">
    <source>
        <dbReference type="ARBA" id="ARBA00022840"/>
    </source>
</evidence>
<keyword evidence="6" id="KW-0067">ATP-binding</keyword>
<keyword evidence="2" id="KW-0723">Serine/threonine-protein kinase</keyword>
<evidence type="ECO:0000313" key="8">
    <source>
        <dbReference type="EMBL" id="KAJ5219923.1"/>
    </source>
</evidence>
<dbReference type="PANTHER" id="PTHR24346:SF82">
    <property type="entry name" value="KP78A-RELATED"/>
    <property type="match status" value="1"/>
</dbReference>
<dbReference type="EMBL" id="JAPQKS010000007">
    <property type="protein sequence ID" value="KAJ5219923.1"/>
    <property type="molecule type" value="Genomic_DNA"/>
</dbReference>
<comment type="similarity">
    <text evidence="1">Belongs to the protein kinase superfamily. CAMK Ser/Thr protein kinase family. NIM1 subfamily.</text>
</comment>
<organism evidence="8 9">
    <name type="scientific">Penicillium chermesinum</name>
    <dbReference type="NCBI Taxonomy" id="63820"/>
    <lineage>
        <taxon>Eukaryota</taxon>
        <taxon>Fungi</taxon>
        <taxon>Dikarya</taxon>
        <taxon>Ascomycota</taxon>
        <taxon>Pezizomycotina</taxon>
        <taxon>Eurotiomycetes</taxon>
        <taxon>Eurotiomycetidae</taxon>
        <taxon>Eurotiales</taxon>
        <taxon>Aspergillaceae</taxon>
        <taxon>Penicillium</taxon>
    </lineage>
</organism>
<feature type="domain" description="Protein kinase" evidence="7">
    <location>
        <begin position="26"/>
        <end position="227"/>
    </location>
</feature>
<dbReference type="Pfam" id="PF00069">
    <property type="entry name" value="Pkinase"/>
    <property type="match status" value="1"/>
</dbReference>
<dbReference type="GO" id="GO:0005524">
    <property type="term" value="F:ATP binding"/>
    <property type="evidence" value="ECO:0007669"/>
    <property type="project" value="UniProtKB-KW"/>
</dbReference>
<evidence type="ECO:0000256" key="3">
    <source>
        <dbReference type="ARBA" id="ARBA00022679"/>
    </source>
</evidence>
<dbReference type="SMART" id="SM00220">
    <property type="entry name" value="S_TKc"/>
    <property type="match status" value="1"/>
</dbReference>
<gene>
    <name evidence="8" type="ORF">N7468_009127</name>
</gene>
<dbReference type="Proteomes" id="UP001150941">
    <property type="component" value="Unassembled WGS sequence"/>
</dbReference>
<sequence length="227" mass="25087">MIFLTNCKILSVVLIFLAIFLGYLRSFLLDPSGLNRYGSVKGIQATGATATISHYQLPNGSSFAVKTFRGKGKGVSEDEYLASVRHEWNIAKILSHRNVLPILDLFTDKGSWHMVMPFIPTTLFDRTLGNGTALTREEGDCTFAQIVEGVAHMHQHGVAHLDLKPNNILLDGDLVKIIDFGHSRYFAEPQNATVQVLIFPCRMLDRATKLGRLSFLFGSFGSFGNPG</sequence>